<evidence type="ECO:0000313" key="1">
    <source>
        <dbReference type="EMBL" id="KAK9932479.1"/>
    </source>
</evidence>
<evidence type="ECO:0000313" key="2">
    <source>
        <dbReference type="Proteomes" id="UP001457282"/>
    </source>
</evidence>
<dbReference type="Proteomes" id="UP001457282">
    <property type="component" value="Unassembled WGS sequence"/>
</dbReference>
<dbReference type="AlphaFoldDB" id="A0AAW1X7J6"/>
<proteinExistence type="predicted"/>
<dbReference type="EMBL" id="JBEDUW010000004">
    <property type="protein sequence ID" value="KAK9932479.1"/>
    <property type="molecule type" value="Genomic_DNA"/>
</dbReference>
<accession>A0AAW1X7J6</accession>
<comment type="caution">
    <text evidence="1">The sequence shown here is derived from an EMBL/GenBank/DDBJ whole genome shotgun (WGS) entry which is preliminary data.</text>
</comment>
<sequence>MAVRWKLAHGEERAAWAAAWLVNSKVLGQQLAAAALSTGQRSDGSELEFELGSAEEGRRQNECSGVGCCVFGRGL</sequence>
<gene>
    <name evidence="1" type="ORF">M0R45_019716</name>
</gene>
<reference evidence="1 2" key="1">
    <citation type="journal article" date="2023" name="G3 (Bethesda)">
        <title>A chromosome-length genome assembly and annotation of blackberry (Rubus argutus, cv. 'Hillquist').</title>
        <authorList>
            <person name="Bruna T."/>
            <person name="Aryal R."/>
            <person name="Dudchenko O."/>
            <person name="Sargent D.J."/>
            <person name="Mead D."/>
            <person name="Buti M."/>
            <person name="Cavallini A."/>
            <person name="Hytonen T."/>
            <person name="Andres J."/>
            <person name="Pham M."/>
            <person name="Weisz D."/>
            <person name="Mascagni F."/>
            <person name="Usai G."/>
            <person name="Natali L."/>
            <person name="Bassil N."/>
            <person name="Fernandez G.E."/>
            <person name="Lomsadze A."/>
            <person name="Armour M."/>
            <person name="Olukolu B."/>
            <person name="Poorten T."/>
            <person name="Britton C."/>
            <person name="Davik J."/>
            <person name="Ashrafi H."/>
            <person name="Aiden E.L."/>
            <person name="Borodovsky M."/>
            <person name="Worthington M."/>
        </authorList>
    </citation>
    <scope>NUCLEOTIDE SEQUENCE [LARGE SCALE GENOMIC DNA]</scope>
    <source>
        <strain evidence="1">PI 553951</strain>
    </source>
</reference>
<organism evidence="1 2">
    <name type="scientific">Rubus argutus</name>
    <name type="common">Southern blackberry</name>
    <dbReference type="NCBI Taxonomy" id="59490"/>
    <lineage>
        <taxon>Eukaryota</taxon>
        <taxon>Viridiplantae</taxon>
        <taxon>Streptophyta</taxon>
        <taxon>Embryophyta</taxon>
        <taxon>Tracheophyta</taxon>
        <taxon>Spermatophyta</taxon>
        <taxon>Magnoliopsida</taxon>
        <taxon>eudicotyledons</taxon>
        <taxon>Gunneridae</taxon>
        <taxon>Pentapetalae</taxon>
        <taxon>rosids</taxon>
        <taxon>fabids</taxon>
        <taxon>Rosales</taxon>
        <taxon>Rosaceae</taxon>
        <taxon>Rosoideae</taxon>
        <taxon>Rosoideae incertae sedis</taxon>
        <taxon>Rubus</taxon>
    </lineage>
</organism>
<name>A0AAW1X7J6_RUBAR</name>
<keyword evidence="2" id="KW-1185">Reference proteome</keyword>
<protein>
    <submittedName>
        <fullName evidence="1">Uncharacterized protein</fullName>
    </submittedName>
</protein>